<evidence type="ECO:0000256" key="3">
    <source>
        <dbReference type="ARBA" id="ARBA00023239"/>
    </source>
</evidence>
<keyword evidence="6" id="KW-1185">Reference proteome</keyword>
<evidence type="ECO:0000256" key="2">
    <source>
        <dbReference type="ARBA" id="ARBA00006472"/>
    </source>
</evidence>
<organism evidence="5 6">
    <name type="scientific">Paracoccus aurantius</name>
    <dbReference type="NCBI Taxonomy" id="3073814"/>
    <lineage>
        <taxon>Bacteria</taxon>
        <taxon>Pseudomonadati</taxon>
        <taxon>Pseudomonadota</taxon>
        <taxon>Alphaproteobacteria</taxon>
        <taxon>Rhodobacterales</taxon>
        <taxon>Paracoccaceae</taxon>
        <taxon>Paracoccus</taxon>
    </lineage>
</organism>
<dbReference type="PANTHER" id="PTHR12599:SF0">
    <property type="entry name" value="PTERIN-4-ALPHA-CARBINOLAMINE DEHYDRATASE"/>
    <property type="match status" value="1"/>
</dbReference>
<dbReference type="Gene3D" id="3.30.1360.20">
    <property type="entry name" value="Transcriptional coactivator/pterin dehydratase"/>
    <property type="match status" value="1"/>
</dbReference>
<protein>
    <recommendedName>
        <fullName evidence="4">Putative pterin-4-alpha-carbinolamine dehydratase</fullName>
        <shortName evidence="4">PHS</shortName>
        <ecNumber evidence="4">4.2.1.96</ecNumber>
    </recommendedName>
    <alternativeName>
        <fullName evidence="4">4-alpha-hydroxy-tetrahydropterin dehydratase</fullName>
    </alternativeName>
    <alternativeName>
        <fullName evidence="4">Pterin carbinolamine dehydratase</fullName>
        <shortName evidence="4">PCD</shortName>
    </alternativeName>
</protein>
<keyword evidence="3 4" id="KW-0456">Lyase</keyword>
<evidence type="ECO:0000313" key="5">
    <source>
        <dbReference type="EMBL" id="MDS9466233.1"/>
    </source>
</evidence>
<dbReference type="EMBL" id="JAVQLW010000001">
    <property type="protein sequence ID" value="MDS9466233.1"/>
    <property type="molecule type" value="Genomic_DNA"/>
</dbReference>
<dbReference type="SUPFAM" id="SSF55248">
    <property type="entry name" value="PCD-like"/>
    <property type="match status" value="1"/>
</dbReference>
<dbReference type="Pfam" id="PF01329">
    <property type="entry name" value="Pterin_4a"/>
    <property type="match status" value="1"/>
</dbReference>
<reference evidence="6" key="1">
    <citation type="submission" date="2023-07" db="EMBL/GenBank/DDBJ databases">
        <title>Paracoccus sp. MBLB3053 whole genome sequence.</title>
        <authorList>
            <person name="Hwang C.Y."/>
            <person name="Cho E.-S."/>
            <person name="Seo M.-J."/>
        </authorList>
    </citation>
    <scope>NUCLEOTIDE SEQUENCE [LARGE SCALE GENOMIC DNA]</scope>
    <source>
        <strain evidence="6">MBLB3053</strain>
    </source>
</reference>
<evidence type="ECO:0000256" key="1">
    <source>
        <dbReference type="ARBA" id="ARBA00001554"/>
    </source>
</evidence>
<dbReference type="InterPro" id="IPR001533">
    <property type="entry name" value="Pterin_deHydtase"/>
</dbReference>
<comment type="catalytic activity">
    <reaction evidence="1 4">
        <text>(4aS,6R)-4a-hydroxy-L-erythro-5,6,7,8-tetrahydrobiopterin = (6R)-L-erythro-6,7-dihydrobiopterin + H2O</text>
        <dbReference type="Rhea" id="RHEA:11920"/>
        <dbReference type="ChEBI" id="CHEBI:15377"/>
        <dbReference type="ChEBI" id="CHEBI:15642"/>
        <dbReference type="ChEBI" id="CHEBI:43120"/>
        <dbReference type="EC" id="4.2.1.96"/>
    </reaction>
</comment>
<accession>A0ABU2HMG6</accession>
<name>A0ABU2HMG6_9RHOB</name>
<dbReference type="EC" id="4.2.1.96" evidence="4"/>
<gene>
    <name evidence="5" type="ORF">RGQ15_01425</name>
</gene>
<proteinExistence type="inferred from homology"/>
<evidence type="ECO:0000256" key="4">
    <source>
        <dbReference type="HAMAP-Rule" id="MF_00434"/>
    </source>
</evidence>
<dbReference type="InterPro" id="IPR036428">
    <property type="entry name" value="PCD_sf"/>
</dbReference>
<comment type="caution">
    <text evidence="5">The sequence shown here is derived from an EMBL/GenBank/DDBJ whole genome shotgun (WGS) entry which is preliminary data.</text>
</comment>
<dbReference type="PANTHER" id="PTHR12599">
    <property type="entry name" value="PTERIN-4-ALPHA-CARBINOLAMINE DEHYDRATASE"/>
    <property type="match status" value="1"/>
</dbReference>
<dbReference type="HAMAP" id="MF_00434">
    <property type="entry name" value="Pterin_4_alpha"/>
    <property type="match status" value="1"/>
</dbReference>
<evidence type="ECO:0000313" key="6">
    <source>
        <dbReference type="Proteomes" id="UP001269144"/>
    </source>
</evidence>
<sequence>MAGLADETIIDGASVIGEEEIRQQLETLPGWNLVADGNAIEREWHFKTFRQAAQLANLAAWQAEEARHHPDIAFGWGWARITFTTHSAKGVTLNDLIMAARLSQAVD</sequence>
<comment type="similarity">
    <text evidence="2 4">Belongs to the pterin-4-alpha-carbinolamine dehydratase family.</text>
</comment>
<dbReference type="RefSeq" id="WP_311158425.1">
    <property type="nucleotide sequence ID" value="NZ_JAVQLW010000001.1"/>
</dbReference>
<dbReference type="Proteomes" id="UP001269144">
    <property type="component" value="Unassembled WGS sequence"/>
</dbReference>